<dbReference type="Gramene" id="TraesROB_scaffold_334726_01G000100.1">
    <property type="protein sequence ID" value="TraesROB_scaffold_334726_01G000100.1"/>
    <property type="gene ID" value="TraesROB_scaffold_334726_01G000100"/>
</dbReference>
<evidence type="ECO:0000256" key="3">
    <source>
        <dbReference type="ARBA" id="ARBA00022704"/>
    </source>
</evidence>
<name>A0A3B6TIG3_WHEAT</name>
<protein>
    <submittedName>
        <fullName evidence="7">Cysteine proteinase inhibitor</fullName>
    </submittedName>
</protein>
<evidence type="ECO:0000256" key="4">
    <source>
        <dbReference type="ARBA" id="ARBA00022821"/>
    </source>
</evidence>
<reference evidence="7" key="2">
    <citation type="submission" date="2018-10" db="UniProtKB">
        <authorList>
            <consortium name="EnsemblPlants"/>
        </authorList>
    </citation>
    <scope>IDENTIFICATION</scope>
</reference>
<organism evidence="7">
    <name type="scientific">Triticum aestivum</name>
    <name type="common">Wheat</name>
    <dbReference type="NCBI Taxonomy" id="4565"/>
    <lineage>
        <taxon>Eukaryota</taxon>
        <taxon>Viridiplantae</taxon>
        <taxon>Streptophyta</taxon>
        <taxon>Embryophyta</taxon>
        <taxon>Tracheophyta</taxon>
        <taxon>Spermatophyta</taxon>
        <taxon>Magnoliopsida</taxon>
        <taxon>Liliopsida</taxon>
        <taxon>Poales</taxon>
        <taxon>Poaceae</taxon>
        <taxon>BOP clade</taxon>
        <taxon>Pooideae</taxon>
        <taxon>Triticodae</taxon>
        <taxon>Triticeae</taxon>
        <taxon>Triticinae</taxon>
        <taxon>Triticum</taxon>
    </lineage>
</organism>
<dbReference type="Gramene" id="TraesJAG7D03G04263590.1">
    <property type="protein sequence ID" value="TraesJAG7D03G04263590.1.CDS1"/>
    <property type="gene ID" value="TraesJAG7D03G04263590"/>
</dbReference>
<dbReference type="Gramene" id="TraesCLE_scaffold_285687_01G000100.1">
    <property type="protein sequence ID" value="TraesCLE_scaffold_285687_01G000100.1"/>
    <property type="gene ID" value="TraesCLE_scaffold_285687_01G000100"/>
</dbReference>
<dbReference type="Gene3D" id="3.10.450.10">
    <property type="match status" value="1"/>
</dbReference>
<feature type="domain" description="Cystatin" evidence="6">
    <location>
        <begin position="45"/>
        <end position="128"/>
    </location>
</feature>
<dbReference type="Pfam" id="PF16845">
    <property type="entry name" value="SQAPI"/>
    <property type="match status" value="1"/>
</dbReference>
<dbReference type="AlphaFoldDB" id="A0A3B6TIG3"/>
<keyword evidence="4" id="KW-0611">Plant defense</keyword>
<dbReference type="InterPro" id="IPR027214">
    <property type="entry name" value="Cystatin"/>
</dbReference>
<dbReference type="STRING" id="4565.A0A3B6TIG3"/>
<dbReference type="Gramene" id="TraesSTA7D03G04273950.1">
    <property type="protein sequence ID" value="TraesSTA7D03G04273950.1.CDS1"/>
    <property type="gene ID" value="TraesSTA7D03G04273950"/>
</dbReference>
<dbReference type="Gramene" id="TraesSYM7D03G04333650.1">
    <property type="protein sequence ID" value="TraesSYM7D03G04333650.1.CDS1"/>
    <property type="gene ID" value="TraesSYM7D03G04333650"/>
</dbReference>
<dbReference type="Gramene" id="TraesWEE_scaffold_148821_01G000200.1">
    <property type="protein sequence ID" value="TraesWEE_scaffold_148821_01G000200.1"/>
    <property type="gene ID" value="TraesWEE_scaffold_148821_01G000200"/>
</dbReference>
<keyword evidence="8" id="KW-1185">Reference proteome</keyword>
<dbReference type="Gramene" id="TraesMAC7D03G04272560.1">
    <property type="protein sequence ID" value="TraesMAC7D03G04272560.1.CDS1"/>
    <property type="gene ID" value="TraesMAC7D03G04272560"/>
</dbReference>
<dbReference type="Gramene" id="TraesJAG7D03G04263550.1">
    <property type="protein sequence ID" value="TraesJAG7D03G04263550.1.CDS1"/>
    <property type="gene ID" value="TraesJAG7D03G04263550"/>
</dbReference>
<evidence type="ECO:0000256" key="1">
    <source>
        <dbReference type="ARBA" id="ARBA00007233"/>
    </source>
</evidence>
<evidence type="ECO:0000313" key="7">
    <source>
        <dbReference type="EnsemblPlants" id="TraesCS7D02G031400.1.cds1"/>
    </source>
</evidence>
<dbReference type="Gramene" id="TraesCS7D02G031400.1">
    <property type="protein sequence ID" value="TraesCS7D02G031400.1.cds1"/>
    <property type="gene ID" value="TraesCS7D02G031400"/>
</dbReference>
<keyword evidence="3" id="KW-0789">Thiol protease inhibitor</keyword>
<evidence type="ECO:0000313" key="8">
    <source>
        <dbReference type="Proteomes" id="UP000019116"/>
    </source>
</evidence>
<dbReference type="PANTHER" id="PTHR47116">
    <property type="entry name" value="PHLOEM FILAMENT PROTEIN"/>
    <property type="match status" value="1"/>
</dbReference>
<dbReference type="SMR" id="A0A3B6TIG3"/>
<dbReference type="Gramene" id="TraesPARA_EIv1.0_2510270.1">
    <property type="protein sequence ID" value="TraesPARA_EIv1.0_2510270.1.CDS1"/>
    <property type="gene ID" value="TraesPARA_EIv1.0_2510270"/>
</dbReference>
<keyword evidence="5" id="KW-0732">Signal</keyword>
<dbReference type="SUPFAM" id="SSF54403">
    <property type="entry name" value="Cystatin/monellin"/>
    <property type="match status" value="1"/>
</dbReference>
<comment type="similarity">
    <text evidence="1">Belongs to the cystatin family. Phytocystatin subfamily.</text>
</comment>
<dbReference type="InterPro" id="IPR046350">
    <property type="entry name" value="Cystatin_sf"/>
</dbReference>
<dbReference type="Gramene" id="TraesPARA_EIv1.0_2510280.1">
    <property type="protein sequence ID" value="TraesPARA_EIv1.0_2510280.1.CDS1"/>
    <property type="gene ID" value="TraesPARA_EIv1.0_2510280"/>
</dbReference>
<feature type="chain" id="PRO_5043181089" evidence="5">
    <location>
        <begin position="25"/>
        <end position="131"/>
    </location>
</feature>
<dbReference type="EnsemblPlants" id="TraesCS7D02G031400.1">
    <property type="protein sequence ID" value="TraesCS7D02G031400.1.cds1"/>
    <property type="gene ID" value="TraesCS7D02G031400"/>
</dbReference>
<dbReference type="Proteomes" id="UP000019116">
    <property type="component" value="Chromosome 7D"/>
</dbReference>
<dbReference type="Gramene" id="TraesARIUn03G04699160.1">
    <property type="protein sequence ID" value="TraesARIUn03G04699160.1.CDS1"/>
    <property type="gene ID" value="TraesARIUn03G04699160"/>
</dbReference>
<feature type="signal peptide" evidence="5">
    <location>
        <begin position="1"/>
        <end position="24"/>
    </location>
</feature>
<dbReference type="InterPro" id="IPR000010">
    <property type="entry name" value="Cystatin_dom"/>
</dbReference>
<dbReference type="Gramene" id="TraesMAC7D03G04272490.1">
    <property type="protein sequence ID" value="TraesMAC7D03G04272490.1.CDS1"/>
    <property type="gene ID" value="TraesMAC7D03G04272490"/>
</dbReference>
<dbReference type="Gramene" id="TraesLDM7D03G04286040.1">
    <property type="protein sequence ID" value="TraesLDM7D03G04286040.1.CDS1"/>
    <property type="gene ID" value="TraesLDM7D03G04286040"/>
</dbReference>
<dbReference type="GO" id="GO:0006952">
    <property type="term" value="P:defense response"/>
    <property type="evidence" value="ECO:0007669"/>
    <property type="project" value="UniProtKB-KW"/>
</dbReference>
<dbReference type="Gramene" id="TraesPARA_EIv1.0_2510240.1">
    <property type="protein sequence ID" value="TraesPARA_EIv1.0_2510240.1.CDS1"/>
    <property type="gene ID" value="TraesPARA_EIv1.0_2510240"/>
</dbReference>
<keyword evidence="2" id="KW-0646">Protease inhibitor</keyword>
<evidence type="ECO:0000256" key="2">
    <source>
        <dbReference type="ARBA" id="ARBA00022690"/>
    </source>
</evidence>
<evidence type="ECO:0000256" key="5">
    <source>
        <dbReference type="SAM" id="SignalP"/>
    </source>
</evidence>
<evidence type="ECO:0000259" key="6">
    <source>
        <dbReference type="Pfam" id="PF16845"/>
    </source>
</evidence>
<dbReference type="Gramene" id="TraesJUL7D03G04323770.1">
    <property type="protein sequence ID" value="TraesJUL7D03G04323770.1.CDS1"/>
    <property type="gene ID" value="TraesJUL7D03G04323770"/>
</dbReference>
<proteinExistence type="inferred from homology"/>
<dbReference type="Gramene" id="TraesLAC7D03G04227050.1">
    <property type="protein sequence ID" value="TraesLAC7D03G04227050.1.CDS1"/>
    <property type="gene ID" value="TraesLAC7D03G04227050"/>
</dbReference>
<reference evidence="7" key="1">
    <citation type="submission" date="2018-08" db="EMBL/GenBank/DDBJ databases">
        <authorList>
            <person name="Rossello M."/>
        </authorList>
    </citation>
    <scope>NUCLEOTIDE SEQUENCE [LARGE SCALE GENOMIC DNA]</scope>
    <source>
        <strain evidence="7">cv. Chinese Spring</strain>
    </source>
</reference>
<dbReference type="Gramene" id="TraesARI7D03G04355180.1">
    <property type="protein sequence ID" value="TraesARI7D03G04355180.1.CDS1"/>
    <property type="gene ID" value="TraesARI7D03G04355180"/>
</dbReference>
<dbReference type="Gramene" id="TraesCAD_scaffold_029223_01G000200.1">
    <property type="protein sequence ID" value="TraesCAD_scaffold_029223_01G000200.1"/>
    <property type="gene ID" value="TraesCAD_scaffold_029223_01G000200"/>
</dbReference>
<dbReference type="GO" id="GO:0004869">
    <property type="term" value="F:cysteine-type endopeptidase inhibitor activity"/>
    <property type="evidence" value="ECO:0007669"/>
    <property type="project" value="UniProtKB-KW"/>
</dbReference>
<dbReference type="Gramene" id="TraesPARA_EIv1.0_2510190.1">
    <property type="protein sequence ID" value="TraesPARA_EIv1.0_2510190.1.CDS1"/>
    <property type="gene ID" value="TraesPARA_EIv1.0_2510190"/>
</dbReference>
<dbReference type="OrthoDB" id="692286at2759"/>
<dbReference type="Gramene" id="TraesNOR7D03G04328660.1">
    <property type="protein sequence ID" value="TraesNOR7D03G04328660.1.CDS1"/>
    <property type="gene ID" value="TraesNOR7D03G04328660"/>
</dbReference>
<sequence length="131" mass="14121">MAPSLRLAVLLTFLLATFLAIAHAQTSTSPPPPSPVVPDGWTVVTNTTDLAIQQVGQFAVRIYALSTGKLRLGFVDVVSGMTRPSNGGFDYQLVITVSDGPAPRNNRPYNASVWGILGTMSWKLWSFTLMV</sequence>
<accession>A0A3B6TIG3</accession>
<dbReference type="Gramene" id="TraesARI7D03G04355150.1">
    <property type="protein sequence ID" value="TraesARI7D03G04355150.1.CDS1"/>
    <property type="gene ID" value="TraesARI7D03G04355150"/>
</dbReference>